<dbReference type="EMBL" id="BAABDL010000039">
    <property type="protein sequence ID" value="GAA4063059.1"/>
    <property type="molecule type" value="Genomic_DNA"/>
</dbReference>
<accession>A0ABP7VAY1</accession>
<name>A0ABP7VAY1_9BACI</name>
<evidence type="ECO:0000313" key="1">
    <source>
        <dbReference type="EMBL" id="GAA4063059.1"/>
    </source>
</evidence>
<comment type="caution">
    <text evidence="1">The sequence shown here is derived from an EMBL/GenBank/DDBJ whole genome shotgun (WGS) entry which is preliminary data.</text>
</comment>
<sequence>MLSNNEKIVVLYYAKAIYFTYSSFYFRIVKYIGTSSHYFSKYSERTMTYLRGYEV</sequence>
<evidence type="ECO:0000313" key="2">
    <source>
        <dbReference type="Proteomes" id="UP001501734"/>
    </source>
</evidence>
<dbReference type="Proteomes" id="UP001501734">
    <property type="component" value="Unassembled WGS sequence"/>
</dbReference>
<proteinExistence type="predicted"/>
<protein>
    <submittedName>
        <fullName evidence="1">Uncharacterized protein</fullName>
    </submittedName>
</protein>
<keyword evidence="2" id="KW-1185">Reference proteome</keyword>
<organism evidence="1 2">
    <name type="scientific">Amphibacillus indicireducens</name>
    <dbReference type="NCBI Taxonomy" id="1076330"/>
    <lineage>
        <taxon>Bacteria</taxon>
        <taxon>Bacillati</taxon>
        <taxon>Bacillota</taxon>
        <taxon>Bacilli</taxon>
        <taxon>Bacillales</taxon>
        <taxon>Bacillaceae</taxon>
        <taxon>Amphibacillus</taxon>
    </lineage>
</organism>
<reference evidence="2" key="1">
    <citation type="journal article" date="2019" name="Int. J. Syst. Evol. Microbiol.">
        <title>The Global Catalogue of Microorganisms (GCM) 10K type strain sequencing project: providing services to taxonomists for standard genome sequencing and annotation.</title>
        <authorList>
            <consortium name="The Broad Institute Genomics Platform"/>
            <consortium name="The Broad Institute Genome Sequencing Center for Infectious Disease"/>
            <person name="Wu L."/>
            <person name="Ma J."/>
        </authorList>
    </citation>
    <scope>NUCLEOTIDE SEQUENCE [LARGE SCALE GENOMIC DNA]</scope>
    <source>
        <strain evidence="2">JCM 17250</strain>
    </source>
</reference>
<gene>
    <name evidence="1" type="ORF">GCM10022410_07240</name>
</gene>